<evidence type="ECO:0000313" key="2">
    <source>
        <dbReference type="EMBL" id="GIM82281.1"/>
    </source>
</evidence>
<feature type="transmembrane region" description="Helical" evidence="1">
    <location>
        <begin position="12"/>
        <end position="34"/>
    </location>
</feature>
<organism evidence="3 4">
    <name type="scientific">Salinispora arenicola</name>
    <dbReference type="NCBI Taxonomy" id="168697"/>
    <lineage>
        <taxon>Bacteria</taxon>
        <taxon>Bacillati</taxon>
        <taxon>Actinomycetota</taxon>
        <taxon>Actinomycetes</taxon>
        <taxon>Micromonosporales</taxon>
        <taxon>Micromonosporaceae</taxon>
        <taxon>Salinispora</taxon>
    </lineage>
</organism>
<keyword evidence="1" id="KW-0472">Membrane</keyword>
<dbReference type="EMBL" id="VFOL01000001">
    <property type="protein sequence ID" value="TQL37204.1"/>
    <property type="molecule type" value="Genomic_DNA"/>
</dbReference>
<evidence type="ECO:0000313" key="5">
    <source>
        <dbReference type="Proteomes" id="UP000677457"/>
    </source>
</evidence>
<proteinExistence type="predicted"/>
<evidence type="ECO:0000313" key="3">
    <source>
        <dbReference type="EMBL" id="TQL37204.1"/>
    </source>
</evidence>
<comment type="caution">
    <text evidence="3">The sequence shown here is derived from an EMBL/GenBank/DDBJ whole genome shotgun (WGS) entry which is preliminary data.</text>
</comment>
<dbReference type="OMA" id="VFSPWHA"/>
<reference evidence="3 4" key="1">
    <citation type="submission" date="2019-06" db="EMBL/GenBank/DDBJ databases">
        <title>Sequencing the genomes of 1000 actinobacteria strains.</title>
        <authorList>
            <person name="Klenk H.-P."/>
        </authorList>
    </citation>
    <scope>NUCLEOTIDE SEQUENCE [LARGE SCALE GENOMIC DNA]</scope>
    <source>
        <strain evidence="3 4">DSM 44819</strain>
    </source>
</reference>
<dbReference type="GeneID" id="93771597"/>
<dbReference type="AlphaFoldDB" id="A0A542XMZ8"/>
<reference evidence="2 5" key="2">
    <citation type="submission" date="2021-03" db="EMBL/GenBank/DDBJ databases">
        <title>Whole genome shotgun sequence of Salinispora arenicola NBRC 105043.</title>
        <authorList>
            <person name="Komaki H."/>
            <person name="Tamura T."/>
        </authorList>
    </citation>
    <scope>NUCLEOTIDE SEQUENCE [LARGE SCALE GENOMIC DNA]</scope>
    <source>
        <strain evidence="2 5">NBRC 105043</strain>
    </source>
</reference>
<name>A0A542XMZ8_SALAC</name>
<sequence>MEQGGLDAVRELLLVMAVAVAGVLLALLVVFSPWHAVPDGAAPAAPVELRGPDPTATDG</sequence>
<gene>
    <name evidence="3" type="ORF">FB564_2351</name>
    <name evidence="2" type="ORF">Sar04_06380</name>
</gene>
<dbReference type="Proteomes" id="UP000315983">
    <property type="component" value="Unassembled WGS sequence"/>
</dbReference>
<dbReference type="EMBL" id="BOQM01000004">
    <property type="protein sequence ID" value="GIM82281.1"/>
    <property type="molecule type" value="Genomic_DNA"/>
</dbReference>
<keyword evidence="1" id="KW-0812">Transmembrane</keyword>
<keyword evidence="5" id="KW-1185">Reference proteome</keyword>
<protein>
    <submittedName>
        <fullName evidence="3">Uncharacterized protein</fullName>
    </submittedName>
</protein>
<dbReference type="Proteomes" id="UP000677457">
    <property type="component" value="Unassembled WGS sequence"/>
</dbReference>
<evidence type="ECO:0000256" key="1">
    <source>
        <dbReference type="SAM" id="Phobius"/>
    </source>
</evidence>
<evidence type="ECO:0000313" key="4">
    <source>
        <dbReference type="Proteomes" id="UP000315983"/>
    </source>
</evidence>
<dbReference type="RefSeq" id="WP_012184157.1">
    <property type="nucleotide sequence ID" value="NZ_BOQM01000004.1"/>
</dbReference>
<accession>A0A542XMZ8</accession>
<keyword evidence="1" id="KW-1133">Transmembrane helix</keyword>